<dbReference type="AlphaFoldDB" id="A0A6G0QVU3"/>
<reference evidence="8 9" key="1">
    <citation type="submission" date="2018-09" db="EMBL/GenBank/DDBJ databases">
        <title>Genomic investigation of the strawberry pathogen Phytophthora fragariae indicates pathogenicity is determined by transcriptional variation in three key races.</title>
        <authorList>
            <person name="Adams T.M."/>
            <person name="Armitage A.D."/>
            <person name="Sobczyk M.K."/>
            <person name="Bates H.J."/>
            <person name="Dunwell J.M."/>
            <person name="Nellist C.F."/>
            <person name="Harrison R.J."/>
        </authorList>
    </citation>
    <scope>NUCLEOTIDE SEQUENCE [LARGE SCALE GENOMIC DNA]</scope>
    <source>
        <strain evidence="8 9">NOV-77</strain>
    </source>
</reference>
<organism evidence="8 9">
    <name type="scientific">Phytophthora fragariae</name>
    <dbReference type="NCBI Taxonomy" id="53985"/>
    <lineage>
        <taxon>Eukaryota</taxon>
        <taxon>Sar</taxon>
        <taxon>Stramenopiles</taxon>
        <taxon>Oomycota</taxon>
        <taxon>Peronosporomycetes</taxon>
        <taxon>Peronosporales</taxon>
        <taxon>Peronosporaceae</taxon>
        <taxon>Phytophthora</taxon>
    </lineage>
</organism>
<feature type="transmembrane region" description="Helical" evidence="7">
    <location>
        <begin position="258"/>
        <end position="281"/>
    </location>
</feature>
<dbReference type="InterPro" id="IPR002528">
    <property type="entry name" value="MATE_fam"/>
</dbReference>
<keyword evidence="5 7" id="KW-0472">Membrane</keyword>
<feature type="transmembrane region" description="Helical" evidence="7">
    <location>
        <begin position="84"/>
        <end position="105"/>
    </location>
</feature>
<keyword evidence="3 7" id="KW-0812">Transmembrane</keyword>
<feature type="transmembrane region" description="Helical" evidence="7">
    <location>
        <begin position="158"/>
        <end position="177"/>
    </location>
</feature>
<evidence type="ECO:0000256" key="6">
    <source>
        <dbReference type="SAM" id="MobiDB-lite"/>
    </source>
</evidence>
<dbReference type="InterPro" id="IPR045069">
    <property type="entry name" value="MATE_euk"/>
</dbReference>
<dbReference type="NCBIfam" id="TIGR00797">
    <property type="entry name" value="matE"/>
    <property type="match status" value="1"/>
</dbReference>
<comment type="similarity">
    <text evidence="2">Belongs to the multi antimicrobial extrusion (MATE) (TC 2.A.66.1) family.</text>
</comment>
<gene>
    <name evidence="8" type="ORF">PF008_g21703</name>
</gene>
<comment type="subcellular location">
    <subcellularLocation>
        <location evidence="1">Membrane</location>
        <topology evidence="1">Multi-pass membrane protein</topology>
    </subcellularLocation>
</comment>
<proteinExistence type="inferred from homology"/>
<dbReference type="GO" id="GO:0015297">
    <property type="term" value="F:antiporter activity"/>
    <property type="evidence" value="ECO:0007669"/>
    <property type="project" value="InterPro"/>
</dbReference>
<dbReference type="GO" id="GO:0016020">
    <property type="term" value="C:membrane"/>
    <property type="evidence" value="ECO:0007669"/>
    <property type="project" value="UniProtKB-SubCell"/>
</dbReference>
<evidence type="ECO:0000256" key="1">
    <source>
        <dbReference type="ARBA" id="ARBA00004141"/>
    </source>
</evidence>
<protein>
    <submittedName>
        <fullName evidence="8">Uncharacterized protein</fullName>
    </submittedName>
</protein>
<feature type="transmembrane region" description="Helical" evidence="7">
    <location>
        <begin position="125"/>
        <end position="146"/>
    </location>
</feature>
<dbReference type="CDD" id="cd13132">
    <property type="entry name" value="MATE_eukaryotic"/>
    <property type="match status" value="1"/>
</dbReference>
<feature type="compositionally biased region" description="Polar residues" evidence="6">
    <location>
        <begin position="574"/>
        <end position="584"/>
    </location>
</feature>
<feature type="region of interest" description="Disordered" evidence="6">
    <location>
        <begin position="519"/>
        <end position="538"/>
    </location>
</feature>
<evidence type="ECO:0000313" key="8">
    <source>
        <dbReference type="EMBL" id="KAE9305490.1"/>
    </source>
</evidence>
<feature type="transmembrane region" description="Helical" evidence="7">
    <location>
        <begin position="384"/>
        <end position="405"/>
    </location>
</feature>
<evidence type="ECO:0000256" key="5">
    <source>
        <dbReference type="ARBA" id="ARBA00023136"/>
    </source>
</evidence>
<dbReference type="EMBL" id="QXFY01001976">
    <property type="protein sequence ID" value="KAE9305490.1"/>
    <property type="molecule type" value="Genomic_DNA"/>
</dbReference>
<comment type="caution">
    <text evidence="8">The sequence shown here is derived from an EMBL/GenBank/DDBJ whole genome shotgun (WGS) entry which is preliminary data.</text>
</comment>
<dbReference type="Proteomes" id="UP000486351">
    <property type="component" value="Unassembled WGS sequence"/>
</dbReference>
<evidence type="ECO:0000256" key="4">
    <source>
        <dbReference type="ARBA" id="ARBA00022989"/>
    </source>
</evidence>
<evidence type="ECO:0000256" key="7">
    <source>
        <dbReference type="SAM" id="Phobius"/>
    </source>
</evidence>
<feature type="transmembrane region" description="Helical" evidence="7">
    <location>
        <begin position="454"/>
        <end position="479"/>
    </location>
</feature>
<feature type="region of interest" description="Disordered" evidence="6">
    <location>
        <begin position="548"/>
        <end position="587"/>
    </location>
</feature>
<keyword evidence="4 7" id="KW-1133">Transmembrane helix</keyword>
<dbReference type="GO" id="GO:1990961">
    <property type="term" value="P:xenobiotic detoxification by transmembrane export across the plasma membrane"/>
    <property type="evidence" value="ECO:0007669"/>
    <property type="project" value="InterPro"/>
</dbReference>
<feature type="transmembrane region" description="Helical" evidence="7">
    <location>
        <begin position="425"/>
        <end position="447"/>
    </location>
</feature>
<accession>A0A6G0QVU3</accession>
<evidence type="ECO:0000256" key="2">
    <source>
        <dbReference type="ARBA" id="ARBA00010199"/>
    </source>
</evidence>
<dbReference type="GO" id="GO:0042910">
    <property type="term" value="F:xenobiotic transmembrane transporter activity"/>
    <property type="evidence" value="ECO:0007669"/>
    <property type="project" value="InterPro"/>
</dbReference>
<dbReference type="PANTHER" id="PTHR11206">
    <property type="entry name" value="MULTIDRUG RESISTANCE PROTEIN"/>
    <property type="match status" value="1"/>
</dbReference>
<sequence>MTVPTLPKTLDGQPTSRWRAADAKFIVQVDPQSKEGNRLVTRKSANERTSLLLDETFSSMEEEEAEEPLPTFNEESCAIWNMGWLVSVTTFCRISLTTVSTAFLGHLGSKELAASALASVWTNGVQMLIFGFAISVCTLCGQAYGAKNYALVGVWLQLALIFITLLSIPVMLSFFYVDTVLRLVTDDLEVLMLADRYARYLAPTVLPQAIYCALRQYLQSQEIMEPPAVIGVASVGISLITNYVFIYGCGPFPALGFIGAPIAQSVSSIFQPVALVVYGFWYKGYHRKTWAGFDLAACMQWERVRTFVSLSVRMTINQALDEWVYNVISALAGSLGSVKLAANSVLFSLWGLTFGIYWGFGLPMQVRSANFLGANRPAAAKQTLYVSTLLGGITTFVCVLLTYLFRAPIIGFFTKDPVVAADIDSTMPIFCFAVFLSGLHIIMSAVVEAMSLAATLVTITTAGSWLTMLPTSYLLGIAWNWGLHGLWWGAVCGEIVKFSLMVLTLWRIDWREMARRAVRQSERSVPATPDVRPSSPTPVRTLFSAASQRVHHLPRDGCDNKGTPSRRSLRRMNSYGSTSSTHTSPAPIHSIAISPLRMQFTGCIAQYHSTSD</sequence>
<evidence type="ECO:0000313" key="9">
    <source>
        <dbReference type="Proteomes" id="UP000486351"/>
    </source>
</evidence>
<evidence type="ECO:0000256" key="3">
    <source>
        <dbReference type="ARBA" id="ARBA00022692"/>
    </source>
</evidence>
<feature type="transmembrane region" description="Helical" evidence="7">
    <location>
        <begin position="226"/>
        <end position="246"/>
    </location>
</feature>
<name>A0A6G0QVU3_9STRA</name>
<feature type="transmembrane region" description="Helical" evidence="7">
    <location>
        <begin position="347"/>
        <end position="364"/>
    </location>
</feature>
<feature type="transmembrane region" description="Helical" evidence="7">
    <location>
        <begin position="485"/>
        <end position="506"/>
    </location>
</feature>
<dbReference type="Pfam" id="PF01554">
    <property type="entry name" value="MatE"/>
    <property type="match status" value="2"/>
</dbReference>